<accession>A0A378MZ77</accession>
<proteinExistence type="predicted"/>
<reference evidence="2 3" key="1">
    <citation type="submission" date="2018-06" db="EMBL/GenBank/DDBJ databases">
        <authorList>
            <consortium name="Pathogen Informatics"/>
            <person name="Doyle S."/>
        </authorList>
    </citation>
    <scope>NUCLEOTIDE SEQUENCE [LARGE SCALE GENOMIC DNA]</scope>
    <source>
        <strain evidence="2 3">NCTC10638</strain>
    </source>
</reference>
<name>A0A378MZ77_MANHA</name>
<dbReference type="InterPro" id="IPR025484">
    <property type="entry name" value="DUF4376"/>
</dbReference>
<evidence type="ECO:0000313" key="2">
    <source>
        <dbReference type="EMBL" id="STY61523.1"/>
    </source>
</evidence>
<dbReference type="EMBL" id="UGPN01000002">
    <property type="protein sequence ID" value="STY61523.1"/>
    <property type="molecule type" value="Genomic_DNA"/>
</dbReference>
<gene>
    <name evidence="2" type="ORF">NCTC10638_02740</name>
</gene>
<protein>
    <recommendedName>
        <fullName evidence="1">DUF4376 domain-containing protein</fullName>
    </recommendedName>
</protein>
<organism evidence="2 3">
    <name type="scientific">Mannheimia haemolytica</name>
    <name type="common">Pasteurella haemolytica</name>
    <dbReference type="NCBI Taxonomy" id="75985"/>
    <lineage>
        <taxon>Bacteria</taxon>
        <taxon>Pseudomonadati</taxon>
        <taxon>Pseudomonadota</taxon>
        <taxon>Gammaproteobacteria</taxon>
        <taxon>Pasteurellales</taxon>
        <taxon>Pasteurellaceae</taxon>
        <taxon>Mannheimia</taxon>
    </lineage>
</organism>
<evidence type="ECO:0000313" key="3">
    <source>
        <dbReference type="Proteomes" id="UP000254802"/>
    </source>
</evidence>
<dbReference type="Pfam" id="PF14301">
    <property type="entry name" value="DUF4376"/>
    <property type="match status" value="1"/>
</dbReference>
<dbReference type="AlphaFoldDB" id="A0A378MZ77"/>
<sequence length="210" mass="23420">MTYYLDLNQKSLLNDQLDDIPQQSLPISDEDVKKLLGGLKAGGILYLKDDVVKVTPPCPSQAHEWNGSEWIILAEKQAILLESQRQQVRDAINALRDKKINGGVYVPDIGKWIDTDATAERNILSVKASFDLFGDAVGEIAWTCADNSLLMIDKAKLMAIWQALMTAKTGNHANALKHKAAVELAENPLEYDYSSGWTQSYEDFINEQTH</sequence>
<evidence type="ECO:0000259" key="1">
    <source>
        <dbReference type="Pfam" id="PF14301"/>
    </source>
</evidence>
<feature type="domain" description="DUF4376" evidence="1">
    <location>
        <begin position="84"/>
        <end position="194"/>
    </location>
</feature>
<dbReference type="Proteomes" id="UP000254802">
    <property type="component" value="Unassembled WGS sequence"/>
</dbReference>